<dbReference type="Proteomes" id="UP001368500">
    <property type="component" value="Unassembled WGS sequence"/>
</dbReference>
<dbReference type="GO" id="GO:0051301">
    <property type="term" value="P:cell division"/>
    <property type="evidence" value="ECO:0007669"/>
    <property type="project" value="UniProtKB-KW"/>
</dbReference>
<evidence type="ECO:0000313" key="2">
    <source>
        <dbReference type="EMBL" id="MEK8028088.1"/>
    </source>
</evidence>
<dbReference type="SUPFAM" id="SSF64383">
    <property type="entry name" value="Cell-division protein ZipA, C-terminal domain"/>
    <property type="match status" value="1"/>
</dbReference>
<evidence type="ECO:0000256" key="1">
    <source>
        <dbReference type="SAM" id="MobiDB-lite"/>
    </source>
</evidence>
<dbReference type="InterPro" id="IPR036765">
    <property type="entry name" value="ZipA_FtsZ-bd_C_sf"/>
</dbReference>
<protein>
    <submittedName>
        <fullName evidence="2">Cell division protein FtsZ</fullName>
    </submittedName>
</protein>
<reference evidence="2 3" key="1">
    <citation type="submission" date="2024-04" db="EMBL/GenBank/DDBJ databases">
        <title>Novel species of the genus Ideonella isolated from streams.</title>
        <authorList>
            <person name="Lu H."/>
        </authorList>
    </citation>
    <scope>NUCLEOTIDE SEQUENCE [LARGE SCALE GENOMIC DNA]</scope>
    <source>
        <strain evidence="2 3">BYS139W</strain>
    </source>
</reference>
<comment type="caution">
    <text evidence="2">The sequence shown here is derived from an EMBL/GenBank/DDBJ whole genome shotgun (WGS) entry which is preliminary data.</text>
</comment>
<sequence length="372" mass="39245">MQWTLTEGLGALGGAILLALVGHGWWQARKAGPRQARPTDAGGRHEPRLGGDSHPASLPAEDDPLIDAVSGLPESATDEPGSAGAPLPAESRRPLGPRKTARLDPLIDAIAPMSLESPVSGDLALAHLPASRRAGSKPFLIEGLNARTQQWELPVPGQRYGAFQGGVQMANRAGALNEIEYSEFVQKLQGFADAIGAMADLPDMLEVVRRARELDAFAGAHDAQLSIGLRANAAAWTLGFLQQTTGRHGFLPGAMPGRLVLPAAEEGAPPVLVLSFDAQAALAEDPSQASVREVQLTLDVPQTPEVAEPYPAWQDIARRLAADLDAALIDGSGRPILLQSFVSIGEDLARLYTVLAERELPAGSPAARRLFS</sequence>
<feature type="region of interest" description="Disordered" evidence="1">
    <location>
        <begin position="31"/>
        <end position="98"/>
    </location>
</feature>
<keyword evidence="2" id="KW-0132">Cell division</keyword>
<keyword evidence="3" id="KW-1185">Reference proteome</keyword>
<dbReference type="RefSeq" id="WP_341375872.1">
    <property type="nucleotide sequence ID" value="NZ_JBBUTF010000019.1"/>
</dbReference>
<proteinExistence type="predicted"/>
<evidence type="ECO:0000313" key="3">
    <source>
        <dbReference type="Proteomes" id="UP001368500"/>
    </source>
</evidence>
<keyword evidence="2" id="KW-0131">Cell cycle</keyword>
<organism evidence="2 3">
    <name type="scientific">Pseudaquabacterium rugosum</name>
    <dbReference type="NCBI Taxonomy" id="2984194"/>
    <lineage>
        <taxon>Bacteria</taxon>
        <taxon>Pseudomonadati</taxon>
        <taxon>Pseudomonadota</taxon>
        <taxon>Betaproteobacteria</taxon>
        <taxon>Burkholderiales</taxon>
        <taxon>Sphaerotilaceae</taxon>
        <taxon>Pseudaquabacterium</taxon>
    </lineage>
</organism>
<accession>A0ABU9BDW0</accession>
<gene>
    <name evidence="2" type="ORF">AACH11_19170</name>
</gene>
<dbReference type="EMBL" id="JBBUTF010000019">
    <property type="protein sequence ID" value="MEK8028088.1"/>
    <property type="molecule type" value="Genomic_DNA"/>
</dbReference>
<name>A0ABU9BDW0_9BURK</name>
<feature type="compositionally biased region" description="Basic and acidic residues" evidence="1">
    <location>
        <begin position="42"/>
        <end position="51"/>
    </location>
</feature>